<organism evidence="1 2">
    <name type="scientific">Acetivibrio ethanolgignens</name>
    <dbReference type="NCBI Taxonomy" id="290052"/>
    <lineage>
        <taxon>Bacteria</taxon>
        <taxon>Bacillati</taxon>
        <taxon>Bacillota</taxon>
        <taxon>Clostridia</taxon>
        <taxon>Eubacteriales</taxon>
        <taxon>Oscillospiraceae</taxon>
        <taxon>Acetivibrio</taxon>
    </lineage>
</organism>
<name>A0A0V8QBF2_9FIRM</name>
<accession>A0A0V8QBF2</accession>
<evidence type="ECO:0008006" key="3">
    <source>
        <dbReference type="Google" id="ProtNLM"/>
    </source>
</evidence>
<comment type="caution">
    <text evidence="1">The sequence shown here is derived from an EMBL/GenBank/DDBJ whole genome shotgun (WGS) entry which is preliminary data.</text>
</comment>
<dbReference type="Proteomes" id="UP000054874">
    <property type="component" value="Unassembled WGS sequence"/>
</dbReference>
<sequence length="156" mass="18465">MVERAGKIMERIFRFLPAHLKLQNAIITQQDCLGYLKNDNTEKLLLLDVPYIGSEHTCAVTSYKYQPFHQKVAEYLQNAEYPFLYFCRSTPPKSDKTSTRADAEHIMKMKLGYHFIDKGYYFQKTFLKKDTELIISNQLYDEESQFQWTSLEQEII</sequence>
<evidence type="ECO:0000313" key="2">
    <source>
        <dbReference type="Proteomes" id="UP000054874"/>
    </source>
</evidence>
<protein>
    <recommendedName>
        <fullName evidence="3">DNA adenine methylase</fullName>
    </recommendedName>
</protein>
<dbReference type="EMBL" id="LNAM01000197">
    <property type="protein sequence ID" value="KSV57889.1"/>
    <property type="molecule type" value="Genomic_DNA"/>
</dbReference>
<gene>
    <name evidence="1" type="ORF">ASU35_03625</name>
</gene>
<dbReference type="OrthoDB" id="9928920at2"/>
<dbReference type="AlphaFoldDB" id="A0A0V8QBF2"/>
<proteinExistence type="predicted"/>
<evidence type="ECO:0000313" key="1">
    <source>
        <dbReference type="EMBL" id="KSV57889.1"/>
    </source>
</evidence>
<reference evidence="1 2" key="1">
    <citation type="submission" date="2015-11" db="EMBL/GenBank/DDBJ databases">
        <title>Butyribacter intestini gen. nov., sp. nov., a butyric acid-producing bacterium of the family Lachnospiraceae isolated from the human faeces.</title>
        <authorList>
            <person name="Zou Y."/>
            <person name="Xue W."/>
            <person name="Luo G."/>
            <person name="Lv M."/>
        </authorList>
    </citation>
    <scope>NUCLEOTIDE SEQUENCE [LARGE SCALE GENOMIC DNA]</scope>
    <source>
        <strain evidence="1 2">ACET-33324</strain>
    </source>
</reference>
<keyword evidence="2" id="KW-1185">Reference proteome</keyword>